<organism evidence="1 2">
    <name type="scientific">Rhodohalobacter mucosus</name>
    <dbReference type="NCBI Taxonomy" id="2079485"/>
    <lineage>
        <taxon>Bacteria</taxon>
        <taxon>Pseudomonadati</taxon>
        <taxon>Balneolota</taxon>
        <taxon>Balneolia</taxon>
        <taxon>Balneolales</taxon>
        <taxon>Balneolaceae</taxon>
        <taxon>Rhodohalobacter</taxon>
    </lineage>
</organism>
<dbReference type="AlphaFoldDB" id="A0A316TXM7"/>
<evidence type="ECO:0000313" key="2">
    <source>
        <dbReference type="Proteomes" id="UP000245533"/>
    </source>
</evidence>
<keyword evidence="2" id="KW-1185">Reference proteome</keyword>
<reference evidence="1 2" key="1">
    <citation type="submission" date="2018-05" db="EMBL/GenBank/DDBJ databases">
        <title>Rhodohalobacter halophilus gen. nov., sp. nov., a moderately halophilic member of the family Balneolaceae.</title>
        <authorList>
            <person name="Liu Z.-W."/>
        </authorList>
    </citation>
    <scope>NUCLEOTIDE SEQUENCE [LARGE SCALE GENOMIC DNA]</scope>
    <source>
        <strain evidence="1 2">8A47</strain>
    </source>
</reference>
<dbReference type="EMBL" id="QGGB01000001">
    <property type="protein sequence ID" value="PWN08219.1"/>
    <property type="molecule type" value="Genomic_DNA"/>
</dbReference>
<protein>
    <submittedName>
        <fullName evidence="1">Uncharacterized protein</fullName>
    </submittedName>
</protein>
<sequence>MPHELFNTSGVVGKGALPYPGLPPGAIDIDPPSGGSGSWQEILPIWLGQILKVTNRLVSVHETMV</sequence>
<accession>A0A316TXM7</accession>
<dbReference type="Proteomes" id="UP000245533">
    <property type="component" value="Unassembled WGS sequence"/>
</dbReference>
<proteinExistence type="predicted"/>
<gene>
    <name evidence="1" type="ORF">DDZ15_00890</name>
</gene>
<evidence type="ECO:0000313" key="1">
    <source>
        <dbReference type="EMBL" id="PWN08219.1"/>
    </source>
</evidence>
<comment type="caution">
    <text evidence="1">The sequence shown here is derived from an EMBL/GenBank/DDBJ whole genome shotgun (WGS) entry which is preliminary data.</text>
</comment>
<name>A0A316TXM7_9BACT</name>